<proteinExistence type="predicted"/>
<comment type="caution">
    <text evidence="1">The sequence shown here is derived from an EMBL/GenBank/DDBJ whole genome shotgun (WGS) entry which is preliminary data.</text>
</comment>
<organism evidence="1 2">
    <name type="scientific">Ramazzottius varieornatus</name>
    <name type="common">Water bear</name>
    <name type="synonym">Tardigrade</name>
    <dbReference type="NCBI Taxonomy" id="947166"/>
    <lineage>
        <taxon>Eukaryota</taxon>
        <taxon>Metazoa</taxon>
        <taxon>Ecdysozoa</taxon>
        <taxon>Tardigrada</taxon>
        <taxon>Eutardigrada</taxon>
        <taxon>Parachela</taxon>
        <taxon>Hypsibioidea</taxon>
        <taxon>Ramazzottiidae</taxon>
        <taxon>Ramazzottius</taxon>
    </lineage>
</organism>
<name>A0A1D1UWC1_RAMVA</name>
<reference evidence="1 2" key="1">
    <citation type="journal article" date="2016" name="Nat. Commun.">
        <title>Extremotolerant tardigrade genome and improved radiotolerance of human cultured cells by tardigrade-unique protein.</title>
        <authorList>
            <person name="Hashimoto T."/>
            <person name="Horikawa D.D."/>
            <person name="Saito Y."/>
            <person name="Kuwahara H."/>
            <person name="Kozuka-Hata H."/>
            <person name="Shin-I T."/>
            <person name="Minakuchi Y."/>
            <person name="Ohishi K."/>
            <person name="Motoyama A."/>
            <person name="Aizu T."/>
            <person name="Enomoto A."/>
            <person name="Kondo K."/>
            <person name="Tanaka S."/>
            <person name="Hara Y."/>
            <person name="Koshikawa S."/>
            <person name="Sagara H."/>
            <person name="Miura T."/>
            <person name="Yokobori S."/>
            <person name="Miyagawa K."/>
            <person name="Suzuki Y."/>
            <person name="Kubo T."/>
            <person name="Oyama M."/>
            <person name="Kohara Y."/>
            <person name="Fujiyama A."/>
            <person name="Arakawa K."/>
            <person name="Katayama T."/>
            <person name="Toyoda A."/>
            <person name="Kunieda T."/>
        </authorList>
    </citation>
    <scope>NUCLEOTIDE SEQUENCE [LARGE SCALE GENOMIC DNA]</scope>
    <source>
        <strain evidence="1 2">YOKOZUNA-1</strain>
    </source>
</reference>
<accession>A0A1D1UWC1</accession>
<evidence type="ECO:0000313" key="2">
    <source>
        <dbReference type="Proteomes" id="UP000186922"/>
    </source>
</evidence>
<sequence>MISCFFSAKVDDILDASRRVEHLANTSKTFYGDNSFINVANCQGFSGVLLEEDESFDRMDPSPAPDISSVSAVLLGAFLYFRSPLRNPWSSSLSYSTEMS</sequence>
<dbReference type="Proteomes" id="UP000186922">
    <property type="component" value="Unassembled WGS sequence"/>
</dbReference>
<protein>
    <submittedName>
        <fullName evidence="1">Uncharacterized protein</fullName>
    </submittedName>
</protein>
<dbReference type="AlphaFoldDB" id="A0A1D1UWC1"/>
<evidence type="ECO:0000313" key="1">
    <source>
        <dbReference type="EMBL" id="GAU91537.1"/>
    </source>
</evidence>
<gene>
    <name evidence="1" type="primary">RvY_03772-1</name>
    <name evidence="1" type="synonym">RvY_03772.1</name>
    <name evidence="1" type="ORF">RvY_03772</name>
</gene>
<dbReference type="EMBL" id="BDGG01000002">
    <property type="protein sequence ID" value="GAU91537.1"/>
    <property type="molecule type" value="Genomic_DNA"/>
</dbReference>
<keyword evidence="2" id="KW-1185">Reference proteome</keyword>